<dbReference type="Pfam" id="PF05179">
    <property type="entry name" value="CDC73_C"/>
    <property type="match status" value="1"/>
</dbReference>
<dbReference type="STRING" id="114155.A0A4V6MVY8"/>
<dbReference type="EMBL" id="ML145201">
    <property type="protein sequence ID" value="TBU53957.1"/>
    <property type="molecule type" value="Genomic_DNA"/>
</dbReference>
<reference evidence="7 9" key="1">
    <citation type="submission" date="2019-01" db="EMBL/GenBank/DDBJ databases">
        <title>Draft genome sequences of three monokaryotic isolates of the white-rot basidiomycete fungus Dichomitus squalens.</title>
        <authorList>
            <consortium name="DOE Joint Genome Institute"/>
            <person name="Lopez S.C."/>
            <person name="Andreopoulos B."/>
            <person name="Pangilinan J."/>
            <person name="Lipzen A."/>
            <person name="Riley R."/>
            <person name="Ahrendt S."/>
            <person name="Ng V."/>
            <person name="Barry K."/>
            <person name="Daum C."/>
            <person name="Grigoriev I.V."/>
            <person name="Hilden K.S."/>
            <person name="Makela M.R."/>
            <person name="de Vries R.P."/>
        </authorList>
    </citation>
    <scope>NUCLEOTIDE SEQUENCE [LARGE SCALE GENOMIC DNA]</scope>
    <source>
        <strain evidence="8 9">CBS 464.89</strain>
        <strain evidence="7">OM18370.1</strain>
    </source>
</reference>
<feature type="domain" description="Cell division control protein 73 C-terminal" evidence="6">
    <location>
        <begin position="252"/>
        <end position="420"/>
    </location>
</feature>
<dbReference type="InterPro" id="IPR038103">
    <property type="entry name" value="CDC73_C_sf"/>
</dbReference>
<dbReference type="EMBL" id="ML143414">
    <property type="protein sequence ID" value="TBU29303.1"/>
    <property type="molecule type" value="Genomic_DNA"/>
</dbReference>
<comment type="subcellular location">
    <subcellularLocation>
        <location evidence="1">Nucleus</location>
    </subcellularLocation>
</comment>
<feature type="compositionally biased region" description="Polar residues" evidence="5">
    <location>
        <begin position="229"/>
        <end position="243"/>
    </location>
</feature>
<sequence length="431" mass="48274">MSSPSDPILALKEAIKSSRGKPNITYKKGSTTVISFADATHLVLSPKATFPKTAPTRLRKMGATSTDPEAKPEDFYSLGAVYLAWMLRDAPGADYMKRIRENGLAVGFVSVTDRKAIVDWLTDKSQTLHGLITVEVASTTPPGTPPQLRASAALPSSSSFSKLSESTSSPLKRRYVIDPADIEVVKRIKANEIELQDRNTVLRGIKPNNFNSLKESFADKLKKLREGGKSTTSMSTLTPTADSKMQPRKARNQYPIIIISSSPTSLITMHNVRRFLQDAVFEPSQEARTRAAAEGNARPEDMIPIYRKRTTIDSSGRETETQTRYFVVDSTEALAKFGTDAWDRVVCVLTTGQAWQFRPYKWTEPKTLFHHVKGIYFSWTNDPPNPKIKDWNVTELKIDPHRRHVDKSVVAHFWKLLDQWTSTHKPSLVQG</sequence>
<dbReference type="PANTHER" id="PTHR12466">
    <property type="entry name" value="CDC73 DOMAIN PROTEIN"/>
    <property type="match status" value="1"/>
</dbReference>
<proteinExistence type="inferred from homology"/>
<dbReference type="GO" id="GO:0032968">
    <property type="term" value="P:positive regulation of transcription elongation by RNA polymerase II"/>
    <property type="evidence" value="ECO:0007669"/>
    <property type="project" value="TreeGrafter"/>
</dbReference>
<evidence type="ECO:0000256" key="5">
    <source>
        <dbReference type="SAM" id="MobiDB-lite"/>
    </source>
</evidence>
<dbReference type="InterPro" id="IPR031336">
    <property type="entry name" value="CDC73_C"/>
</dbReference>
<feature type="compositionally biased region" description="Low complexity" evidence="5">
    <location>
        <begin position="146"/>
        <end position="165"/>
    </location>
</feature>
<feature type="region of interest" description="Disordered" evidence="5">
    <location>
        <begin position="138"/>
        <end position="165"/>
    </location>
</feature>
<protein>
    <submittedName>
        <fullName evidence="7">CDC73-domain-containing protein</fullName>
    </submittedName>
</protein>
<evidence type="ECO:0000256" key="3">
    <source>
        <dbReference type="ARBA" id="ARBA00023163"/>
    </source>
</evidence>
<dbReference type="InterPro" id="IPR007852">
    <property type="entry name" value="Cdc73/Parafibromin"/>
</dbReference>
<dbReference type="Proteomes" id="UP000292957">
    <property type="component" value="Unassembled WGS sequence"/>
</dbReference>
<evidence type="ECO:0000313" key="9">
    <source>
        <dbReference type="Proteomes" id="UP000292082"/>
    </source>
</evidence>
<dbReference type="AlphaFoldDB" id="A0A4V6MVY8"/>
<evidence type="ECO:0000256" key="2">
    <source>
        <dbReference type="ARBA" id="ARBA00010427"/>
    </source>
</evidence>
<evidence type="ECO:0000313" key="8">
    <source>
        <dbReference type="EMBL" id="TBU53957.1"/>
    </source>
</evidence>
<organism evidence="7">
    <name type="scientific">Dichomitus squalens</name>
    <dbReference type="NCBI Taxonomy" id="114155"/>
    <lineage>
        <taxon>Eukaryota</taxon>
        <taxon>Fungi</taxon>
        <taxon>Dikarya</taxon>
        <taxon>Basidiomycota</taxon>
        <taxon>Agaricomycotina</taxon>
        <taxon>Agaricomycetes</taxon>
        <taxon>Polyporales</taxon>
        <taxon>Polyporaceae</taxon>
        <taxon>Dichomitus</taxon>
    </lineage>
</organism>
<dbReference type="GO" id="GO:0016593">
    <property type="term" value="C:Cdc73/Paf1 complex"/>
    <property type="evidence" value="ECO:0007669"/>
    <property type="project" value="InterPro"/>
</dbReference>
<evidence type="ECO:0000259" key="6">
    <source>
        <dbReference type="Pfam" id="PF05179"/>
    </source>
</evidence>
<dbReference type="FunFam" id="3.40.50.11990:FF:000004">
    <property type="entry name" value="Potential RNA Pol II elongation accessory factor"/>
    <property type="match status" value="1"/>
</dbReference>
<accession>A0A4V6MVY8</accession>
<feature type="region of interest" description="Disordered" evidence="5">
    <location>
        <begin position="225"/>
        <end position="248"/>
    </location>
</feature>
<dbReference type="GO" id="GO:0006368">
    <property type="term" value="P:transcription elongation by RNA polymerase II"/>
    <property type="evidence" value="ECO:0007669"/>
    <property type="project" value="InterPro"/>
</dbReference>
<dbReference type="GO" id="GO:0000993">
    <property type="term" value="F:RNA polymerase II complex binding"/>
    <property type="evidence" value="ECO:0007669"/>
    <property type="project" value="TreeGrafter"/>
</dbReference>
<keyword evidence="3" id="KW-0804">Transcription</keyword>
<name>A0A4V6MVY8_9APHY</name>
<keyword evidence="9" id="KW-1185">Reference proteome</keyword>
<evidence type="ECO:0000256" key="4">
    <source>
        <dbReference type="ARBA" id="ARBA00023242"/>
    </source>
</evidence>
<dbReference type="PANTHER" id="PTHR12466:SF8">
    <property type="entry name" value="PARAFIBROMIN"/>
    <property type="match status" value="1"/>
</dbReference>
<comment type="similarity">
    <text evidence="2">Belongs to the CDC73 family.</text>
</comment>
<dbReference type="Proteomes" id="UP000292082">
    <property type="component" value="Unassembled WGS sequence"/>
</dbReference>
<evidence type="ECO:0000313" key="7">
    <source>
        <dbReference type="EMBL" id="TBU29303.1"/>
    </source>
</evidence>
<evidence type="ECO:0000256" key="1">
    <source>
        <dbReference type="ARBA" id="ARBA00004123"/>
    </source>
</evidence>
<dbReference type="OrthoDB" id="2186602at2759"/>
<keyword evidence="4" id="KW-0539">Nucleus</keyword>
<dbReference type="Gene3D" id="3.40.50.11990">
    <property type="entry name" value="RNA polymerase II accessory factor, Cdc73 C-terminal domain"/>
    <property type="match status" value="1"/>
</dbReference>
<gene>
    <name evidence="8" type="ORF">BD310DRAFT_937027</name>
    <name evidence="7" type="ORF">BD311DRAFT_756909</name>
</gene>